<keyword evidence="2" id="KW-1185">Reference proteome</keyword>
<evidence type="ECO:0000313" key="1">
    <source>
        <dbReference type="EMBL" id="TDG76245.1"/>
    </source>
</evidence>
<dbReference type="InterPro" id="IPR008183">
    <property type="entry name" value="Aldose_1/G6P_1-epimerase"/>
</dbReference>
<proteinExistence type="predicted"/>
<dbReference type="PANTHER" id="PTHR11122:SF13">
    <property type="entry name" value="GLUCOSE-6-PHOSPHATE 1-EPIMERASE"/>
    <property type="match status" value="1"/>
</dbReference>
<dbReference type="EMBL" id="PUFO01000061">
    <property type="protein sequence ID" value="TDG76245.1"/>
    <property type="molecule type" value="Genomic_DNA"/>
</dbReference>
<dbReference type="CDD" id="cd09024">
    <property type="entry name" value="Aldose_epim_lacX"/>
    <property type="match status" value="1"/>
</dbReference>
<dbReference type="Proteomes" id="UP000294854">
    <property type="component" value="Unassembled WGS sequence"/>
</dbReference>
<dbReference type="InterPro" id="IPR014718">
    <property type="entry name" value="GH-type_carb-bd"/>
</dbReference>
<protein>
    <recommendedName>
        <fullName evidence="3">Aldose 1-epimerase</fullName>
    </recommendedName>
</protein>
<dbReference type="InterPro" id="IPR011013">
    <property type="entry name" value="Gal_mutarotase_sf_dom"/>
</dbReference>
<accession>A0A4R5NMU5</accession>
<dbReference type="PANTHER" id="PTHR11122">
    <property type="entry name" value="APOSPORY-ASSOCIATED PROTEIN C-RELATED"/>
    <property type="match status" value="1"/>
</dbReference>
<dbReference type="SUPFAM" id="SSF74650">
    <property type="entry name" value="Galactose mutarotase-like"/>
    <property type="match status" value="1"/>
</dbReference>
<dbReference type="GO" id="GO:0005975">
    <property type="term" value="P:carbohydrate metabolic process"/>
    <property type="evidence" value="ECO:0007669"/>
    <property type="project" value="InterPro"/>
</dbReference>
<dbReference type="GO" id="GO:0030246">
    <property type="term" value="F:carbohydrate binding"/>
    <property type="evidence" value="ECO:0007669"/>
    <property type="project" value="InterPro"/>
</dbReference>
<dbReference type="Gene3D" id="2.70.98.10">
    <property type="match status" value="1"/>
</dbReference>
<dbReference type="AlphaFoldDB" id="A0A4R5NMU5"/>
<dbReference type="GO" id="GO:0016853">
    <property type="term" value="F:isomerase activity"/>
    <property type="evidence" value="ECO:0007669"/>
    <property type="project" value="InterPro"/>
</dbReference>
<name>A0A4R5NMU5_9LACO</name>
<dbReference type="InterPro" id="IPR037481">
    <property type="entry name" value="LacX"/>
</dbReference>
<evidence type="ECO:0000313" key="2">
    <source>
        <dbReference type="Proteomes" id="UP000294854"/>
    </source>
</evidence>
<sequence>MITLKNDFLTVQINEKGAELTSVIDNDEHFEYMWQGNKETWNRHAPVLFPIVGRLQDDSYEDENQHYHMTQHGFARDYDFVVESQTDSKVVLSLADSAETRKIYPFEFKLTMMFELDDHALMVSNTVANQSARELLFSIGNHPGFNVPMANSTTDFADYNLMFSPKKVYKTIPLVGPFSDLTNPGELELKRPLPLTHNLFEHDAQILKLDGEETTVMLSTTANDHGVALTVQNAPYLGIWSTYPTEGAFVCIEPWWGIADTVNANGQLAHKADIRKLAIGQEETFTYQISYF</sequence>
<comment type="caution">
    <text evidence="1">The sequence shown here is derived from an EMBL/GenBank/DDBJ whole genome shotgun (WGS) entry which is preliminary data.</text>
</comment>
<dbReference type="RefSeq" id="WP_010619805.1">
    <property type="nucleotide sequence ID" value="NZ_CP042371.1"/>
</dbReference>
<dbReference type="OrthoDB" id="9795355at2"/>
<organism evidence="1 2">
    <name type="scientific">Secundilactobacillus malefermentans</name>
    <dbReference type="NCBI Taxonomy" id="176292"/>
    <lineage>
        <taxon>Bacteria</taxon>
        <taxon>Bacillati</taxon>
        <taxon>Bacillota</taxon>
        <taxon>Bacilli</taxon>
        <taxon>Lactobacillales</taxon>
        <taxon>Lactobacillaceae</taxon>
        <taxon>Secundilactobacillus</taxon>
    </lineage>
</organism>
<gene>
    <name evidence="1" type="ORF">C5L31_000858</name>
</gene>
<reference evidence="1 2" key="1">
    <citation type="journal article" date="2019" name="Appl. Microbiol. Biotechnol.">
        <title>Uncovering carbohydrate metabolism through a genotype-phenotype association study of 56 lactic acid bacteria genomes.</title>
        <authorList>
            <person name="Buron-Moles G."/>
            <person name="Chailyan A."/>
            <person name="Dolejs I."/>
            <person name="Forster J."/>
            <person name="Miks M.H."/>
        </authorList>
    </citation>
    <scope>NUCLEOTIDE SEQUENCE [LARGE SCALE GENOMIC DNA]</scope>
    <source>
        <strain evidence="1 2">ATCC 49373</strain>
    </source>
</reference>
<dbReference type="Pfam" id="PF01263">
    <property type="entry name" value="Aldose_epim"/>
    <property type="match status" value="1"/>
</dbReference>
<evidence type="ECO:0008006" key="3">
    <source>
        <dbReference type="Google" id="ProtNLM"/>
    </source>
</evidence>
<dbReference type="STRING" id="1122149.FD44_GL001889"/>